<protein>
    <submittedName>
        <fullName evidence="1">Uncharacterized protein</fullName>
    </submittedName>
</protein>
<name>A0A382PML5_9ZZZZ</name>
<evidence type="ECO:0000313" key="1">
    <source>
        <dbReference type="EMBL" id="SVC73232.1"/>
    </source>
</evidence>
<reference evidence="1" key="1">
    <citation type="submission" date="2018-05" db="EMBL/GenBank/DDBJ databases">
        <authorList>
            <person name="Lanie J.A."/>
            <person name="Ng W.-L."/>
            <person name="Kazmierczak K.M."/>
            <person name="Andrzejewski T.M."/>
            <person name="Davidsen T.M."/>
            <person name="Wayne K.J."/>
            <person name="Tettelin H."/>
            <person name="Glass J.I."/>
            <person name="Rusch D."/>
            <person name="Podicherti R."/>
            <person name="Tsui H.-C.T."/>
            <person name="Winkler M.E."/>
        </authorList>
    </citation>
    <scope>NUCLEOTIDE SEQUENCE</scope>
</reference>
<feature type="non-terminal residue" evidence="1">
    <location>
        <position position="79"/>
    </location>
</feature>
<accession>A0A382PML5</accession>
<sequence length="79" mass="8098">MHITGGPEIMLKHFLFAFGLVVTAGISPVVAAVADGLAQPYLHIQLALANDSMDGVADAAERIINEAEKLGVAAQSIGA</sequence>
<proteinExistence type="predicted"/>
<gene>
    <name evidence="1" type="ORF">METZ01_LOCUS326086</name>
</gene>
<organism evidence="1">
    <name type="scientific">marine metagenome</name>
    <dbReference type="NCBI Taxonomy" id="408172"/>
    <lineage>
        <taxon>unclassified sequences</taxon>
        <taxon>metagenomes</taxon>
        <taxon>ecological metagenomes</taxon>
    </lineage>
</organism>
<dbReference type="AlphaFoldDB" id="A0A382PML5"/>
<dbReference type="EMBL" id="UINC01107680">
    <property type="protein sequence ID" value="SVC73232.1"/>
    <property type="molecule type" value="Genomic_DNA"/>
</dbReference>